<dbReference type="AlphaFoldDB" id="A0A7R9M5U3"/>
<gene>
    <name evidence="4" type="ORF">ONB1V03_LOCUS10785</name>
</gene>
<dbReference type="InterPro" id="IPR013783">
    <property type="entry name" value="Ig-like_fold"/>
</dbReference>
<dbReference type="Gene3D" id="3.40.30.10">
    <property type="entry name" value="Glutaredoxin"/>
    <property type="match status" value="3"/>
</dbReference>
<organism evidence="4">
    <name type="scientific">Oppiella nova</name>
    <dbReference type="NCBI Taxonomy" id="334625"/>
    <lineage>
        <taxon>Eukaryota</taxon>
        <taxon>Metazoa</taxon>
        <taxon>Ecdysozoa</taxon>
        <taxon>Arthropoda</taxon>
        <taxon>Chelicerata</taxon>
        <taxon>Arachnida</taxon>
        <taxon>Acari</taxon>
        <taxon>Acariformes</taxon>
        <taxon>Sarcoptiformes</taxon>
        <taxon>Oribatida</taxon>
        <taxon>Brachypylina</taxon>
        <taxon>Oppioidea</taxon>
        <taxon>Oppiidae</taxon>
        <taxon>Oppiella</taxon>
    </lineage>
</organism>
<dbReference type="InterPro" id="IPR013098">
    <property type="entry name" value="Ig_I-set"/>
</dbReference>
<reference evidence="4" key="1">
    <citation type="submission" date="2020-11" db="EMBL/GenBank/DDBJ databases">
        <authorList>
            <person name="Tran Van P."/>
        </authorList>
    </citation>
    <scope>NUCLEOTIDE SEQUENCE</scope>
</reference>
<protein>
    <recommendedName>
        <fullName evidence="1">Calsequestrin</fullName>
    </recommendedName>
</protein>
<dbReference type="InterPro" id="IPR036249">
    <property type="entry name" value="Thioredoxin-like_sf"/>
</dbReference>
<sequence length="554" mass="59560">MKLLSILLVIGLSAPFIWCTSDEETSQLLKLLNVAIPADSPTATVCQLTGQTVGQYIQTNAQKTVVIVVRDQSTRTTDDFAVKSAQLLANRNINVCELSITDQTVSPITGGKGSVLVYVNGKEHLYFGRRSASALLSYVLRLSASHVRLITGKLDKKAYDLVTGPKLIGFFMPSTPDLAIYETVAAKYSPDIPFYLVTDRMVAKHLKLQLVGQINLVKPTEKLAISMTANPATAQDIEDFIAQNKGVVLKYLTEQNVFDPQLRDPNRTTVVAISDRTSAVGHYFHRLLTKVVRNITRENNAIIAAAAAASATATGAVDPIIAPIDSTADAAVVDTTVPSPINLSAIEIIWIDAQTFPSIGVLLDHIRSQNGLSAGLDAYLGVVSAGSTQWMDTNALNTSASKTADEANLQLLKQWFTDVIANQTVTAEQPTLVNTSPNTAGAVVPQSFLKTPQNIGVREGEGFILECQVSGLVGDCLWLRDGRNIGSNVGRVSADYRWRQSDRTGGDCSLVVANAQAVRDNGQWICEVTGDQTQPTLTSPAATVNVQPALKKEL</sequence>
<comment type="similarity">
    <text evidence="1">Belongs to the calsequestrin family.</text>
</comment>
<dbReference type="Pfam" id="PF01216">
    <property type="entry name" value="Calsequestrin"/>
    <property type="match status" value="1"/>
</dbReference>
<dbReference type="InterPro" id="IPR001393">
    <property type="entry name" value="Calsequestrin"/>
</dbReference>
<evidence type="ECO:0000256" key="2">
    <source>
        <dbReference type="SAM" id="SignalP"/>
    </source>
</evidence>
<dbReference type="EMBL" id="CAJPVJ010007559">
    <property type="protein sequence ID" value="CAG2171322.1"/>
    <property type="molecule type" value="Genomic_DNA"/>
</dbReference>
<dbReference type="Gene3D" id="2.60.40.10">
    <property type="entry name" value="Immunoglobulins"/>
    <property type="match status" value="1"/>
</dbReference>
<dbReference type="SUPFAM" id="SSF52833">
    <property type="entry name" value="Thioredoxin-like"/>
    <property type="match status" value="1"/>
</dbReference>
<keyword evidence="5" id="KW-1185">Reference proteome</keyword>
<evidence type="ECO:0000313" key="5">
    <source>
        <dbReference type="Proteomes" id="UP000728032"/>
    </source>
</evidence>
<dbReference type="SUPFAM" id="SSF48726">
    <property type="entry name" value="Immunoglobulin"/>
    <property type="match status" value="1"/>
</dbReference>
<evidence type="ECO:0000313" key="4">
    <source>
        <dbReference type="EMBL" id="CAD7654135.1"/>
    </source>
</evidence>
<name>A0A7R9M5U3_9ACAR</name>
<dbReference type="Proteomes" id="UP000728032">
    <property type="component" value="Unassembled WGS sequence"/>
</dbReference>
<proteinExistence type="inferred from homology"/>
<feature type="signal peptide" evidence="2">
    <location>
        <begin position="1"/>
        <end position="19"/>
    </location>
</feature>
<evidence type="ECO:0000259" key="3">
    <source>
        <dbReference type="PROSITE" id="PS50835"/>
    </source>
</evidence>
<evidence type="ECO:0000256" key="1">
    <source>
        <dbReference type="RuleBase" id="RU000648"/>
    </source>
</evidence>
<dbReference type="GO" id="GO:0005509">
    <property type="term" value="F:calcium ion binding"/>
    <property type="evidence" value="ECO:0007669"/>
    <property type="project" value="InterPro"/>
</dbReference>
<dbReference type="PROSITE" id="PS50835">
    <property type="entry name" value="IG_LIKE"/>
    <property type="match status" value="1"/>
</dbReference>
<keyword evidence="2" id="KW-0732">Signal</keyword>
<dbReference type="Pfam" id="PF07679">
    <property type="entry name" value="I-set"/>
    <property type="match status" value="1"/>
</dbReference>
<dbReference type="InterPro" id="IPR007110">
    <property type="entry name" value="Ig-like_dom"/>
</dbReference>
<comment type="function">
    <text evidence="1">Calsequestrin is a high-capacity, moderate affinity, calcium-binding protein and thus acts as an internal calcium store in muscle.</text>
</comment>
<feature type="chain" id="PRO_5035680331" description="Calsequestrin" evidence="2">
    <location>
        <begin position="20"/>
        <end position="554"/>
    </location>
</feature>
<dbReference type="EMBL" id="OC922384">
    <property type="protein sequence ID" value="CAD7654135.1"/>
    <property type="molecule type" value="Genomic_DNA"/>
</dbReference>
<dbReference type="OrthoDB" id="10039395at2759"/>
<accession>A0A7R9M5U3</accession>
<feature type="domain" description="Ig-like" evidence="3">
    <location>
        <begin position="445"/>
        <end position="538"/>
    </location>
</feature>
<keyword evidence="1" id="KW-0106">Calcium</keyword>
<dbReference type="InterPro" id="IPR036179">
    <property type="entry name" value="Ig-like_dom_sf"/>
</dbReference>